<evidence type="ECO:0000256" key="9">
    <source>
        <dbReference type="ARBA" id="ARBA00023201"/>
    </source>
</evidence>
<dbReference type="InterPro" id="IPR018422">
    <property type="entry name" value="Cation/H_exchanger_CPA1"/>
</dbReference>
<comment type="subcellular location">
    <subcellularLocation>
        <location evidence="1">Cell membrane</location>
        <topology evidence="1">Multi-pass membrane protein</topology>
    </subcellularLocation>
</comment>
<feature type="transmembrane region" description="Helical" evidence="11">
    <location>
        <begin position="185"/>
        <end position="205"/>
    </location>
</feature>
<evidence type="ECO:0000256" key="7">
    <source>
        <dbReference type="ARBA" id="ARBA00023065"/>
    </source>
</evidence>
<feature type="transmembrane region" description="Helical" evidence="11">
    <location>
        <begin position="123"/>
        <end position="144"/>
    </location>
</feature>
<feature type="region of interest" description="Disordered" evidence="10">
    <location>
        <begin position="1200"/>
        <end position="1244"/>
    </location>
</feature>
<dbReference type="Proteomes" id="UP001430356">
    <property type="component" value="Unassembled WGS sequence"/>
</dbReference>
<evidence type="ECO:0000256" key="1">
    <source>
        <dbReference type="ARBA" id="ARBA00004651"/>
    </source>
</evidence>
<evidence type="ECO:0000256" key="2">
    <source>
        <dbReference type="ARBA" id="ARBA00022448"/>
    </source>
</evidence>
<proteinExistence type="predicted"/>
<feature type="region of interest" description="Disordered" evidence="10">
    <location>
        <begin position="567"/>
        <end position="615"/>
    </location>
</feature>
<dbReference type="GO" id="GO:0098719">
    <property type="term" value="P:sodium ion import across plasma membrane"/>
    <property type="evidence" value="ECO:0007669"/>
    <property type="project" value="TreeGrafter"/>
</dbReference>
<keyword evidence="3" id="KW-1003">Cell membrane</keyword>
<evidence type="ECO:0000256" key="10">
    <source>
        <dbReference type="SAM" id="MobiDB-lite"/>
    </source>
</evidence>
<evidence type="ECO:0000256" key="11">
    <source>
        <dbReference type="SAM" id="Phobius"/>
    </source>
</evidence>
<dbReference type="Gene3D" id="6.10.140.1330">
    <property type="match status" value="1"/>
</dbReference>
<dbReference type="PANTHER" id="PTHR10110:SF86">
    <property type="entry name" value="SODIUM_HYDROGEN EXCHANGER 7"/>
    <property type="match status" value="1"/>
</dbReference>
<feature type="compositionally biased region" description="Low complexity" evidence="10">
    <location>
        <begin position="1147"/>
        <end position="1158"/>
    </location>
</feature>
<feature type="transmembrane region" description="Helical" evidence="11">
    <location>
        <begin position="94"/>
        <end position="111"/>
    </location>
</feature>
<feature type="domain" description="Cation/H+ exchanger transmembrane" evidence="12">
    <location>
        <begin position="43"/>
        <end position="432"/>
    </location>
</feature>
<reference evidence="13 14" key="1">
    <citation type="journal article" date="2021" name="MBio">
        <title>A New Model Trypanosomatid, Novymonas esmeraldas: Genomic Perception of Its 'Candidatus Pandoraea novymonadis' Endosymbiont.</title>
        <authorList>
            <person name="Zakharova A."/>
            <person name="Saura A."/>
            <person name="Butenko A."/>
            <person name="Podesvova L."/>
            <person name="Warmusova S."/>
            <person name="Kostygov A.Y."/>
            <person name="Nenarokova A."/>
            <person name="Lukes J."/>
            <person name="Opperdoes F.R."/>
            <person name="Yurchenko V."/>
        </authorList>
    </citation>
    <scope>NUCLEOTIDE SEQUENCE [LARGE SCALE GENOMIC DNA]</scope>
    <source>
        <strain evidence="13 14">E262AT.01</strain>
    </source>
</reference>
<evidence type="ECO:0000256" key="4">
    <source>
        <dbReference type="ARBA" id="ARBA00022692"/>
    </source>
</evidence>
<feature type="compositionally biased region" description="Basic and acidic residues" evidence="10">
    <location>
        <begin position="1201"/>
        <end position="1233"/>
    </location>
</feature>
<dbReference type="Pfam" id="PF00999">
    <property type="entry name" value="Na_H_Exchanger"/>
    <property type="match status" value="1"/>
</dbReference>
<keyword evidence="6" id="KW-0915">Sodium</keyword>
<dbReference type="GO" id="GO:0015385">
    <property type="term" value="F:sodium:proton antiporter activity"/>
    <property type="evidence" value="ECO:0007669"/>
    <property type="project" value="InterPro"/>
</dbReference>
<feature type="transmembrane region" description="Helical" evidence="11">
    <location>
        <begin position="150"/>
        <end position="173"/>
    </location>
</feature>
<keyword evidence="9" id="KW-0739">Sodium transport</keyword>
<feature type="compositionally biased region" description="Low complexity" evidence="10">
    <location>
        <begin position="645"/>
        <end position="655"/>
    </location>
</feature>
<evidence type="ECO:0000256" key="5">
    <source>
        <dbReference type="ARBA" id="ARBA00022989"/>
    </source>
</evidence>
<feature type="compositionally biased region" description="Polar residues" evidence="10">
    <location>
        <begin position="587"/>
        <end position="610"/>
    </location>
</feature>
<dbReference type="GO" id="GO:0015386">
    <property type="term" value="F:potassium:proton antiporter activity"/>
    <property type="evidence" value="ECO:0007669"/>
    <property type="project" value="TreeGrafter"/>
</dbReference>
<dbReference type="PANTHER" id="PTHR10110">
    <property type="entry name" value="SODIUM/HYDROGEN EXCHANGER"/>
    <property type="match status" value="1"/>
</dbReference>
<keyword evidence="7" id="KW-0406">Ion transport</keyword>
<gene>
    <name evidence="13" type="ORF">NESM_000345300</name>
</gene>
<feature type="transmembrane region" description="Helical" evidence="11">
    <location>
        <begin position="342"/>
        <end position="366"/>
    </location>
</feature>
<feature type="compositionally biased region" description="Acidic residues" evidence="10">
    <location>
        <begin position="1116"/>
        <end position="1126"/>
    </location>
</feature>
<sequence length="1528" mass="166924">MTRVAMPLEVATDSHGAKEGDLCHSPEALQNLSMGILFVTMLIFLGGTFFMTHRRRIPLPYTVVLFLYGIFVGAVALWLYPDVSRALGSIPPELLFYIFLPVLIFEGSYAMNIHALRRVFPQVLLLATVGLLINTVLLAVPVKWCFPEWSWYATLLLGSLLSATDPVAVVALLKDLGVDKCMTALVDGEAVMNDGTAIILFSLLLPAARVGHVEMSIGMILVQCVRLALLPMVLGPLFGFLQSFWLRHTGDGLTKACITVSVTYVSYYVAAELVGTSGVLTLFFQGTFLSYYCPSLFPGREGNIISSTWEFLVHLGNTVLFSLVGVILVADVLPTVKLLDVFVLIALYIAMVLSRLMMLEVLAPVLNLFSYKFDQKRIALMVHAGLRGGVAATLALAVKQEGLAEAVDMLKMTSGIVLLTLLVNASTSAHVVERLGFKTKPEYRIVAMDYAMGLLRSSQEHALESVKRDTKYRNASWMQVEKFVRRHVHSPLRGVGAEPEEDEDKTVNRILMTAFKAALWRQRDEEVITETVVMQMGAALATLIDRGELLDVQGMYWYHRRQAADSGVEERTIAAQASPLQRRPQPSFDSTPRSRYSAQQQQQLGTTAQPWRTRPATDVTVESAAVSMCGEPDGEEEEDNGPQRSSHAPSPSASATVHGGADNYAGLTIDVTSLPPDYFSGGGSGAAGEDAQTAQTNRMVANLMRRLLPLWVVLVERFICGPGYFAAAHRRAQENAFVVLLAVVKCLTAISPLKFKFVTSAAQAQRVEHWMVAQIAAANRAIRFFYANFPEATNNVSSSRAVVSVANALEATVRTLHAEHGFGARATDVLEEMVSHMRAHVPSVWENNTSQKENNLVLRAVAATTLGKGLRSVEIKAISSMGLVRKFREGDTITLPENAFLVVVFGSMRAVYGQWTTLNEHEQMESFGDTVGLEALMLPQEFRVDQQRRWRVLSTESTALIISFNSIKPFLTERSFRAVKALWRAAAVEVLVPFLSHIVTVPENEARTKREHLMELIMAGTPLIGPRDCDLASCETNFHLYFYLRGSDKSGLFNRHTPPCYISTFYVHQLRWVDADAVLYAVPMRVGDRGYVPWSAAAAAPGVATTSSPAASGEDERGEEEEEEEMTAVRDDRAVEALQRAGDGRRASSASSGAAVPSSVTLAVPLPAVRSARDASSSSAAAAAAVEELPLTAGQRVRAWGSEEGHGGPDGPDDARDAAETRSVHSSDGDRDVSGAGPSFASSLMEHGSATTPALFGEITVTTHAGATNIINSVLLGCVPADPYGLYRNTSVSAFADHMDGLASPTVTHAGSGDVYPTSPAVSERPSHDATASFCVCDSEISIFYSLGNFVTLVPFVNQMFVHYASSLEHLCIATLRYLRFPNDPLHARHAQVTGGHTVEFLLNFCVELSLLKRTCRVVSKRHDEHADVLNPFHVSNDTDSAFQARVCAWARRHRLNGKFHLKTMVTEMNQYANRRFPDYVTVLRRMVELEAGLKVVETAEGMNSLCRRIVGSGKNAAAQLEVLEDAI</sequence>
<feature type="compositionally biased region" description="Low complexity" evidence="10">
    <location>
        <begin position="1103"/>
        <end position="1112"/>
    </location>
</feature>
<feature type="transmembrane region" description="Helical" evidence="11">
    <location>
        <begin position="217"/>
        <end position="241"/>
    </location>
</feature>
<comment type="caution">
    <text evidence="13">The sequence shown here is derived from an EMBL/GenBank/DDBJ whole genome shotgun (WGS) entry which is preliminary data.</text>
</comment>
<evidence type="ECO:0000256" key="6">
    <source>
        <dbReference type="ARBA" id="ARBA00023053"/>
    </source>
</evidence>
<dbReference type="InterPro" id="IPR006153">
    <property type="entry name" value="Cation/H_exchanger_TM"/>
</dbReference>
<feature type="transmembrane region" description="Helical" evidence="11">
    <location>
        <begin position="277"/>
        <end position="297"/>
    </location>
</feature>
<organism evidence="13 14">
    <name type="scientific">Novymonas esmeraldas</name>
    <dbReference type="NCBI Taxonomy" id="1808958"/>
    <lineage>
        <taxon>Eukaryota</taxon>
        <taxon>Discoba</taxon>
        <taxon>Euglenozoa</taxon>
        <taxon>Kinetoplastea</taxon>
        <taxon>Metakinetoplastina</taxon>
        <taxon>Trypanosomatida</taxon>
        <taxon>Trypanosomatidae</taxon>
        <taxon>Novymonas</taxon>
    </lineage>
</organism>
<dbReference type="GO" id="GO:0005886">
    <property type="term" value="C:plasma membrane"/>
    <property type="evidence" value="ECO:0007669"/>
    <property type="project" value="UniProtKB-SubCell"/>
</dbReference>
<feature type="transmembrane region" description="Helical" evidence="11">
    <location>
        <begin position="59"/>
        <end position="79"/>
    </location>
</feature>
<keyword evidence="5 11" id="KW-1133">Transmembrane helix</keyword>
<evidence type="ECO:0000256" key="3">
    <source>
        <dbReference type="ARBA" id="ARBA00022475"/>
    </source>
</evidence>
<keyword evidence="8 11" id="KW-0472">Membrane</keyword>
<feature type="transmembrane region" description="Helical" evidence="11">
    <location>
        <begin position="309"/>
        <end position="330"/>
    </location>
</feature>
<keyword evidence="2" id="KW-0813">Transport</keyword>
<protein>
    <submittedName>
        <fullName evidence="13">Na/H antiporter-like protein</fullName>
    </submittedName>
</protein>
<evidence type="ECO:0000259" key="12">
    <source>
        <dbReference type="Pfam" id="PF00999"/>
    </source>
</evidence>
<feature type="region of interest" description="Disordered" evidence="10">
    <location>
        <begin position="1103"/>
        <end position="1133"/>
    </location>
</feature>
<accession>A0AAW0EJR1</accession>
<feature type="region of interest" description="Disordered" evidence="10">
    <location>
        <begin position="1139"/>
        <end position="1158"/>
    </location>
</feature>
<feature type="transmembrane region" description="Helical" evidence="11">
    <location>
        <begin position="32"/>
        <end position="52"/>
    </location>
</feature>
<dbReference type="GO" id="GO:0051453">
    <property type="term" value="P:regulation of intracellular pH"/>
    <property type="evidence" value="ECO:0007669"/>
    <property type="project" value="TreeGrafter"/>
</dbReference>
<evidence type="ECO:0000313" key="13">
    <source>
        <dbReference type="EMBL" id="KAK7194303.1"/>
    </source>
</evidence>
<dbReference type="EMBL" id="JAECZO010000034">
    <property type="protein sequence ID" value="KAK7194303.1"/>
    <property type="molecule type" value="Genomic_DNA"/>
</dbReference>
<evidence type="ECO:0000256" key="8">
    <source>
        <dbReference type="ARBA" id="ARBA00023136"/>
    </source>
</evidence>
<keyword evidence="14" id="KW-1185">Reference proteome</keyword>
<evidence type="ECO:0000313" key="14">
    <source>
        <dbReference type="Proteomes" id="UP001430356"/>
    </source>
</evidence>
<name>A0AAW0EJR1_9TRYP</name>
<keyword evidence="4 11" id="KW-0812">Transmembrane</keyword>
<feature type="region of interest" description="Disordered" evidence="10">
    <location>
        <begin position="628"/>
        <end position="659"/>
    </location>
</feature>